<dbReference type="PANTHER" id="PTHR43630">
    <property type="entry name" value="POLY-BETA-1,6-N-ACETYL-D-GLUCOSAMINE SYNTHASE"/>
    <property type="match status" value="1"/>
</dbReference>
<organism evidence="5 6">
    <name type="scientific">Algicella marina</name>
    <dbReference type="NCBI Taxonomy" id="2683284"/>
    <lineage>
        <taxon>Bacteria</taxon>
        <taxon>Pseudomonadati</taxon>
        <taxon>Pseudomonadota</taxon>
        <taxon>Alphaproteobacteria</taxon>
        <taxon>Rhodobacterales</taxon>
        <taxon>Paracoccaceae</taxon>
        <taxon>Algicella</taxon>
    </lineage>
</organism>
<feature type="domain" description="Glycosyltransferase 2-like" evidence="4">
    <location>
        <begin position="3"/>
        <end position="138"/>
    </location>
</feature>
<protein>
    <submittedName>
        <fullName evidence="5">Glycosyltransferase</fullName>
    </submittedName>
</protein>
<accession>A0A6P1SX29</accession>
<dbReference type="GO" id="GO:0016757">
    <property type="term" value="F:glycosyltransferase activity"/>
    <property type="evidence" value="ECO:0007669"/>
    <property type="project" value="UniProtKB-KW"/>
</dbReference>
<comment type="similarity">
    <text evidence="1">Belongs to the glycosyltransferase 2 family.</text>
</comment>
<reference evidence="5 6" key="1">
    <citation type="submission" date="2019-12" db="EMBL/GenBank/DDBJ databases">
        <title>Complete genome sequence of Algicella marina strain 9Alg 56(T) isolated from the red alga Tichocarpus crinitus.</title>
        <authorList>
            <person name="Kim S.-G."/>
            <person name="Nedashkovskaya O.I."/>
        </authorList>
    </citation>
    <scope>NUCLEOTIDE SEQUENCE [LARGE SCALE GENOMIC DNA]</scope>
    <source>
        <strain evidence="5 6">9Alg 56</strain>
    </source>
</reference>
<sequence length="276" mass="30151">MLSVIIPANNEEGYISACLDAVMASDWPASRPSPDVIVVANGCTDNTAEIARDYADRFAAKGWGYTVLNLAKGDKMNALNKGDGAASHAARAYLDADVILSPGVLTEIARVLDRPEPCYASGTPLVKEARSWATRAYRRIYLRVPFMQTGVPGFGIYAVNGPGRARWGDFPDIISDDTFVRLNFAPRERHAVPSRHEWPMVEGFDKLVKVRRRQDLGVQEIEARYPDLLKNDDKTRLGKGGALKLAASDPVGFGVYVAVALAVRFGKGKAGWTRGR</sequence>
<keyword evidence="2" id="KW-0328">Glycosyltransferase</keyword>
<evidence type="ECO:0000259" key="4">
    <source>
        <dbReference type="Pfam" id="PF00535"/>
    </source>
</evidence>
<name>A0A6P1SX29_9RHOB</name>
<dbReference type="Proteomes" id="UP000464495">
    <property type="component" value="Chromosome"/>
</dbReference>
<dbReference type="KEGG" id="amaq:GO499_02245"/>
<evidence type="ECO:0000256" key="3">
    <source>
        <dbReference type="ARBA" id="ARBA00022679"/>
    </source>
</evidence>
<keyword evidence="3 5" id="KW-0808">Transferase</keyword>
<evidence type="ECO:0000313" key="5">
    <source>
        <dbReference type="EMBL" id="QHQ34085.1"/>
    </source>
</evidence>
<dbReference type="InterPro" id="IPR001173">
    <property type="entry name" value="Glyco_trans_2-like"/>
</dbReference>
<dbReference type="SUPFAM" id="SSF53448">
    <property type="entry name" value="Nucleotide-diphospho-sugar transferases"/>
    <property type="match status" value="1"/>
</dbReference>
<gene>
    <name evidence="5" type="ORF">GO499_02245</name>
</gene>
<evidence type="ECO:0000313" key="6">
    <source>
        <dbReference type="Proteomes" id="UP000464495"/>
    </source>
</evidence>
<dbReference type="PANTHER" id="PTHR43630:SF1">
    <property type="entry name" value="POLY-BETA-1,6-N-ACETYL-D-GLUCOSAMINE SYNTHASE"/>
    <property type="match status" value="1"/>
</dbReference>
<dbReference type="Gene3D" id="3.90.550.10">
    <property type="entry name" value="Spore Coat Polysaccharide Biosynthesis Protein SpsA, Chain A"/>
    <property type="match status" value="1"/>
</dbReference>
<dbReference type="EMBL" id="CP046620">
    <property type="protein sequence ID" value="QHQ34085.1"/>
    <property type="molecule type" value="Genomic_DNA"/>
</dbReference>
<keyword evidence="6" id="KW-1185">Reference proteome</keyword>
<dbReference type="InterPro" id="IPR029044">
    <property type="entry name" value="Nucleotide-diphossugar_trans"/>
</dbReference>
<proteinExistence type="inferred from homology"/>
<dbReference type="AlphaFoldDB" id="A0A6P1SX29"/>
<evidence type="ECO:0000256" key="1">
    <source>
        <dbReference type="ARBA" id="ARBA00006739"/>
    </source>
</evidence>
<dbReference type="RefSeq" id="WP_161860656.1">
    <property type="nucleotide sequence ID" value="NZ_CP046620.1"/>
</dbReference>
<dbReference type="Pfam" id="PF00535">
    <property type="entry name" value="Glycos_transf_2"/>
    <property type="match status" value="1"/>
</dbReference>
<evidence type="ECO:0000256" key="2">
    <source>
        <dbReference type="ARBA" id="ARBA00022676"/>
    </source>
</evidence>